<dbReference type="PRINTS" id="PR00385">
    <property type="entry name" value="P450"/>
</dbReference>
<dbReference type="STRING" id="41688.A0A2N3MYZ1"/>
<protein>
    <recommendedName>
        <fullName evidence="11">Cytochrome P450 monooxygenase ABA1</fullName>
    </recommendedName>
    <alternativeName>
        <fullName evidence="12">Abscisic acid biosynthesis protein 1</fullName>
    </alternativeName>
    <alternativeName>
        <fullName evidence="10">Cytochrome P450 monooxygenase aba1</fullName>
    </alternativeName>
</protein>
<dbReference type="VEuPathDB" id="FungiDB:jhhlp_008768"/>
<evidence type="ECO:0000256" key="1">
    <source>
        <dbReference type="ARBA" id="ARBA00001971"/>
    </source>
</evidence>
<evidence type="ECO:0000256" key="14">
    <source>
        <dbReference type="SAM" id="Phobius"/>
    </source>
</evidence>
<keyword evidence="14" id="KW-0812">Transmembrane</keyword>
<dbReference type="GO" id="GO:0004497">
    <property type="term" value="F:monooxygenase activity"/>
    <property type="evidence" value="ECO:0007669"/>
    <property type="project" value="UniProtKB-KW"/>
</dbReference>
<keyword evidence="14" id="KW-0472">Membrane</keyword>
<evidence type="ECO:0000256" key="6">
    <source>
        <dbReference type="ARBA" id="ARBA00023002"/>
    </source>
</evidence>
<evidence type="ECO:0000256" key="8">
    <source>
        <dbReference type="ARBA" id="ARBA00023026"/>
    </source>
</evidence>
<dbReference type="InterPro" id="IPR050121">
    <property type="entry name" value="Cytochrome_P450_monoxygenase"/>
</dbReference>
<dbReference type="Gene3D" id="1.10.630.10">
    <property type="entry name" value="Cytochrome P450"/>
    <property type="match status" value="1"/>
</dbReference>
<keyword evidence="14" id="KW-1133">Transmembrane helix</keyword>
<dbReference type="GO" id="GO:0005506">
    <property type="term" value="F:iron ion binding"/>
    <property type="evidence" value="ECO:0007669"/>
    <property type="project" value="InterPro"/>
</dbReference>
<dbReference type="InParanoid" id="A0A2N3MYZ1"/>
<feature type="transmembrane region" description="Helical" evidence="14">
    <location>
        <begin position="14"/>
        <end position="36"/>
    </location>
</feature>
<dbReference type="InterPro" id="IPR001128">
    <property type="entry name" value="Cyt_P450"/>
</dbReference>
<evidence type="ECO:0000256" key="9">
    <source>
        <dbReference type="ARBA" id="ARBA00023033"/>
    </source>
</evidence>
<keyword evidence="16" id="KW-1185">Reference proteome</keyword>
<dbReference type="PANTHER" id="PTHR24305">
    <property type="entry name" value="CYTOCHROME P450"/>
    <property type="match status" value="1"/>
</dbReference>
<dbReference type="OrthoDB" id="3934656at2759"/>
<evidence type="ECO:0000256" key="2">
    <source>
        <dbReference type="ARBA" id="ARBA00004972"/>
    </source>
</evidence>
<evidence type="ECO:0000256" key="3">
    <source>
        <dbReference type="ARBA" id="ARBA00010617"/>
    </source>
</evidence>
<keyword evidence="4 13" id="KW-0349">Heme</keyword>
<reference evidence="15 16" key="1">
    <citation type="journal article" date="2017" name="G3 (Bethesda)">
        <title>First Draft Genome Sequence of the Pathogenic Fungus Lomentospora prolificans (Formerly Scedosporium prolificans).</title>
        <authorList>
            <person name="Luo R."/>
            <person name="Zimin A."/>
            <person name="Workman R."/>
            <person name="Fan Y."/>
            <person name="Pertea G."/>
            <person name="Grossman N."/>
            <person name="Wear M.P."/>
            <person name="Jia B."/>
            <person name="Miller H."/>
            <person name="Casadevall A."/>
            <person name="Timp W."/>
            <person name="Zhang S.X."/>
            <person name="Salzberg S.L."/>
        </authorList>
    </citation>
    <scope>NUCLEOTIDE SEQUENCE [LARGE SCALE GENOMIC DNA]</scope>
    <source>
        <strain evidence="15 16">JHH-5317</strain>
    </source>
</reference>
<evidence type="ECO:0000256" key="4">
    <source>
        <dbReference type="ARBA" id="ARBA00022617"/>
    </source>
</evidence>
<dbReference type="PRINTS" id="PR00465">
    <property type="entry name" value="EP450IV"/>
</dbReference>
<keyword evidence="8" id="KW-0843">Virulence</keyword>
<name>A0A2N3MYZ1_9PEZI</name>
<comment type="cofactor">
    <cofactor evidence="1 13">
        <name>heme</name>
        <dbReference type="ChEBI" id="CHEBI:30413"/>
    </cofactor>
</comment>
<dbReference type="GO" id="GO:0020037">
    <property type="term" value="F:heme binding"/>
    <property type="evidence" value="ECO:0007669"/>
    <property type="project" value="InterPro"/>
</dbReference>
<evidence type="ECO:0000313" key="16">
    <source>
        <dbReference type="Proteomes" id="UP000233524"/>
    </source>
</evidence>
<dbReference type="CDD" id="cd11060">
    <property type="entry name" value="CYP57A1-like"/>
    <property type="match status" value="1"/>
</dbReference>
<organism evidence="15 16">
    <name type="scientific">Lomentospora prolificans</name>
    <dbReference type="NCBI Taxonomy" id="41688"/>
    <lineage>
        <taxon>Eukaryota</taxon>
        <taxon>Fungi</taxon>
        <taxon>Dikarya</taxon>
        <taxon>Ascomycota</taxon>
        <taxon>Pezizomycotina</taxon>
        <taxon>Sordariomycetes</taxon>
        <taxon>Hypocreomycetidae</taxon>
        <taxon>Microascales</taxon>
        <taxon>Microascaceae</taxon>
        <taxon>Lomentospora</taxon>
    </lineage>
</organism>
<dbReference type="EMBL" id="NLAX01001623">
    <property type="protein sequence ID" value="PKS05393.1"/>
    <property type="molecule type" value="Genomic_DNA"/>
</dbReference>
<gene>
    <name evidence="15" type="ORF">jhhlp_008768</name>
</gene>
<sequence>MVVPTNTEQLRSPFLLSGAVVLLLAYVALTSLAAWYRLRHIKGPFLASFSYLWLIQNSAGGRQAEGFRAVNDKYGPLARIGPNDLLTNDPEMFRRMGKTNRKPAYSRSSWYSAIKLDPYHESLISKLDTHAHDQLKAQLSFGYAGKENPSLAEGIDSQIEALVDLIRRKYISKDADTKPLDLATVIQYFTLDALTKVAYGYAFGYSATDSDVHDYIKETEKVVPMIRLAAEIPWAGKILTSPTFLKLAGPKTTDKKGFGKMLKIAADIVEARFEPGAKDQQDMLGAFIRHGLGKRDCQSEIPFQIVAGSDTTATAVRGTLLNLMTAPNAYYRLQKEIDEAVADGRASSPIQVAEARNLPYLQAVLYEGLRINIPFSGLATKIVPPGGDTINGQFVPGGTRIGQNFLGVQRSKEVFGDDPDLFRPERWLNIDDAKLSKQRHHVELVFGAGRWGCGGKTVALIEMNKIYFELSLGKLNLTPTRRKLLRRFDFQLINPMKPIESMNQNMFFQKNMWVRVTERFPMAPSGV</sequence>
<comment type="caution">
    <text evidence="15">The sequence shown here is derived from an EMBL/GenBank/DDBJ whole genome shotgun (WGS) entry which is preliminary data.</text>
</comment>
<dbReference type="SUPFAM" id="SSF48264">
    <property type="entry name" value="Cytochrome P450"/>
    <property type="match status" value="1"/>
</dbReference>
<evidence type="ECO:0000256" key="12">
    <source>
        <dbReference type="ARBA" id="ARBA00079990"/>
    </source>
</evidence>
<keyword evidence="5 13" id="KW-0479">Metal-binding</keyword>
<dbReference type="Pfam" id="PF00067">
    <property type="entry name" value="p450"/>
    <property type="match status" value="1"/>
</dbReference>
<dbReference type="PANTHER" id="PTHR24305:SF77">
    <property type="entry name" value="CYTOCHROME P450 MONOOXYGENASE"/>
    <property type="match status" value="1"/>
</dbReference>
<dbReference type="FunFam" id="1.10.630.10:FF:000076">
    <property type="entry name" value="Cytochrome P450 monooxygenase"/>
    <property type="match status" value="1"/>
</dbReference>
<keyword evidence="6" id="KW-0560">Oxidoreductase</keyword>
<evidence type="ECO:0000256" key="11">
    <source>
        <dbReference type="ARBA" id="ARBA00068222"/>
    </source>
</evidence>
<keyword evidence="9" id="KW-0503">Monooxygenase</keyword>
<evidence type="ECO:0000313" key="15">
    <source>
        <dbReference type="EMBL" id="PKS05393.1"/>
    </source>
</evidence>
<accession>A0A2N3MYZ1</accession>
<comment type="pathway">
    <text evidence="2">Hormone biosynthesis.</text>
</comment>
<dbReference type="FunCoup" id="A0A2N3MYZ1">
    <property type="interactions" value="1405"/>
</dbReference>
<dbReference type="AlphaFoldDB" id="A0A2N3MYZ1"/>
<feature type="binding site" description="axial binding residue" evidence="13">
    <location>
        <position position="453"/>
    </location>
    <ligand>
        <name>heme</name>
        <dbReference type="ChEBI" id="CHEBI:30413"/>
    </ligand>
    <ligandPart>
        <name>Fe</name>
        <dbReference type="ChEBI" id="CHEBI:18248"/>
    </ligandPart>
</feature>
<dbReference type="InterPro" id="IPR036396">
    <property type="entry name" value="Cyt_P450_sf"/>
</dbReference>
<evidence type="ECO:0000256" key="5">
    <source>
        <dbReference type="ARBA" id="ARBA00022723"/>
    </source>
</evidence>
<proteinExistence type="inferred from homology"/>
<evidence type="ECO:0000256" key="7">
    <source>
        <dbReference type="ARBA" id="ARBA00023004"/>
    </source>
</evidence>
<dbReference type="InterPro" id="IPR002403">
    <property type="entry name" value="Cyt_P450_E_grp-IV"/>
</dbReference>
<evidence type="ECO:0000256" key="10">
    <source>
        <dbReference type="ARBA" id="ARBA00067672"/>
    </source>
</evidence>
<evidence type="ECO:0000256" key="13">
    <source>
        <dbReference type="PIRSR" id="PIRSR602403-1"/>
    </source>
</evidence>
<dbReference type="Proteomes" id="UP000233524">
    <property type="component" value="Unassembled WGS sequence"/>
</dbReference>
<dbReference type="GO" id="GO:0016705">
    <property type="term" value="F:oxidoreductase activity, acting on paired donors, with incorporation or reduction of molecular oxygen"/>
    <property type="evidence" value="ECO:0007669"/>
    <property type="project" value="InterPro"/>
</dbReference>
<comment type="similarity">
    <text evidence="3">Belongs to the cytochrome P450 family.</text>
</comment>
<keyword evidence="7 13" id="KW-0408">Iron</keyword>